<evidence type="ECO:0000313" key="3">
    <source>
        <dbReference type="Proteomes" id="UP001069090"/>
    </source>
</evidence>
<feature type="transmembrane region" description="Helical" evidence="1">
    <location>
        <begin position="127"/>
        <end position="157"/>
    </location>
</feature>
<keyword evidence="1" id="KW-0472">Membrane</keyword>
<reference evidence="2 3" key="1">
    <citation type="submission" date="2022-12" db="EMBL/GenBank/DDBJ databases">
        <title>Dasania phycosphaerae sp. nov., isolated from particulate material of the south coast of Korea.</title>
        <authorList>
            <person name="Jiang Y."/>
        </authorList>
    </citation>
    <scope>NUCLEOTIDE SEQUENCE [LARGE SCALE GENOMIC DNA]</scope>
    <source>
        <strain evidence="2 3">GY-19</strain>
    </source>
</reference>
<protein>
    <submittedName>
        <fullName evidence="2">YgjV family protein</fullName>
    </submittedName>
</protein>
<dbReference type="AlphaFoldDB" id="A0A9J6RLH2"/>
<keyword evidence="3" id="KW-1185">Reference proteome</keyword>
<sequence>MSEFAVSQMLGLIGLVFDSFSAQFKQRYQVFGAMAVGSVFIAGHFYVLEQYTAAAMFAVASVRHVITIRYRQKFLYLLFVASAVAFVYATYGGYLSVLSGIANLLMVSGSFSHKQKNMRLLLIAGSAVWLIHNLIVLSPVAILLELMFLSSGLIGYYRHVYKLSRR</sequence>
<dbReference type="RefSeq" id="WP_258331423.1">
    <property type="nucleotide sequence ID" value="NZ_JAPTGG010000006.1"/>
</dbReference>
<name>A0A9J6RLH2_9GAMM</name>
<keyword evidence="1" id="KW-1133">Transmembrane helix</keyword>
<accession>A0A9J6RLH2</accession>
<comment type="caution">
    <text evidence="2">The sequence shown here is derived from an EMBL/GenBank/DDBJ whole genome shotgun (WGS) entry which is preliminary data.</text>
</comment>
<evidence type="ECO:0000313" key="2">
    <source>
        <dbReference type="EMBL" id="MCZ0865276.1"/>
    </source>
</evidence>
<dbReference type="Proteomes" id="UP001069090">
    <property type="component" value="Unassembled WGS sequence"/>
</dbReference>
<dbReference type="Pfam" id="PF10688">
    <property type="entry name" value="Imp-YgjV"/>
    <property type="match status" value="1"/>
</dbReference>
<feature type="transmembrane region" description="Helical" evidence="1">
    <location>
        <begin position="31"/>
        <end position="62"/>
    </location>
</feature>
<evidence type="ECO:0000256" key="1">
    <source>
        <dbReference type="SAM" id="Phobius"/>
    </source>
</evidence>
<gene>
    <name evidence="2" type="ORF">O0V09_08700</name>
</gene>
<dbReference type="InterPro" id="IPR019629">
    <property type="entry name" value="Uncharacterised_HI1736/YgjV"/>
</dbReference>
<organism evidence="2 3">
    <name type="scientific">Dasania phycosphaerae</name>
    <dbReference type="NCBI Taxonomy" id="2950436"/>
    <lineage>
        <taxon>Bacteria</taxon>
        <taxon>Pseudomonadati</taxon>
        <taxon>Pseudomonadota</taxon>
        <taxon>Gammaproteobacteria</taxon>
        <taxon>Cellvibrionales</taxon>
        <taxon>Spongiibacteraceae</taxon>
        <taxon>Dasania</taxon>
    </lineage>
</organism>
<dbReference type="EMBL" id="JAPTGG010000006">
    <property type="protein sequence ID" value="MCZ0865276.1"/>
    <property type="molecule type" value="Genomic_DNA"/>
</dbReference>
<keyword evidence="1" id="KW-0812">Transmembrane</keyword>
<proteinExistence type="predicted"/>
<feature type="transmembrane region" description="Helical" evidence="1">
    <location>
        <begin position="74"/>
        <end position="107"/>
    </location>
</feature>